<gene>
    <name evidence="1" type="ORF">CLV80_10871</name>
</gene>
<keyword evidence="2" id="KW-1185">Reference proteome</keyword>
<name>A0A2T0VX40_9RHOB</name>
<dbReference type="AlphaFoldDB" id="A0A2T0VX40"/>
<protein>
    <submittedName>
        <fullName evidence="1">Uncharacterized protein</fullName>
    </submittedName>
</protein>
<reference evidence="1 2" key="1">
    <citation type="submission" date="2018-03" db="EMBL/GenBank/DDBJ databases">
        <title>Genomic Encyclopedia of Archaeal and Bacterial Type Strains, Phase II (KMG-II): from individual species to whole genera.</title>
        <authorList>
            <person name="Goeker M."/>
        </authorList>
    </citation>
    <scope>NUCLEOTIDE SEQUENCE [LARGE SCALE GENOMIC DNA]</scope>
    <source>
        <strain evidence="1 2">DSM 101533</strain>
    </source>
</reference>
<evidence type="ECO:0000313" key="1">
    <source>
        <dbReference type="EMBL" id="PRY76607.1"/>
    </source>
</evidence>
<dbReference type="EMBL" id="PVTP01000008">
    <property type="protein sequence ID" value="PRY76607.1"/>
    <property type="molecule type" value="Genomic_DNA"/>
</dbReference>
<proteinExistence type="predicted"/>
<sequence>METSHTVPELVAAAQADAKTSQDKIAAVREHFEGSNGSKAQVEDLRAAYIALEAVVVDTFTLFERQMQHHFKRGPFSRKLRAALLDSGKADLADRVHQYYLAVNVLKHGKGASYRELLAVRSGIIHVRPAEMFYPDEGPAPSGLIDIGVPGFFDGLAATLLEAYQFLENR</sequence>
<dbReference type="Proteomes" id="UP000238007">
    <property type="component" value="Unassembled WGS sequence"/>
</dbReference>
<organism evidence="1 2">
    <name type="scientific">Yoonia maritima</name>
    <dbReference type="NCBI Taxonomy" id="1435347"/>
    <lineage>
        <taxon>Bacteria</taxon>
        <taxon>Pseudomonadati</taxon>
        <taxon>Pseudomonadota</taxon>
        <taxon>Alphaproteobacteria</taxon>
        <taxon>Rhodobacterales</taxon>
        <taxon>Paracoccaceae</taxon>
        <taxon>Yoonia</taxon>
    </lineage>
</organism>
<evidence type="ECO:0000313" key="2">
    <source>
        <dbReference type="Proteomes" id="UP000238007"/>
    </source>
</evidence>
<comment type="caution">
    <text evidence="1">The sequence shown here is derived from an EMBL/GenBank/DDBJ whole genome shotgun (WGS) entry which is preliminary data.</text>
</comment>
<dbReference type="RefSeq" id="WP_106358254.1">
    <property type="nucleotide sequence ID" value="NZ_PVTP01000008.1"/>
</dbReference>
<dbReference type="OrthoDB" id="7725299at2"/>
<accession>A0A2T0VX40</accession>